<dbReference type="SUPFAM" id="SSF46785">
    <property type="entry name" value="Winged helix' DNA-binding domain"/>
    <property type="match status" value="1"/>
</dbReference>
<dbReference type="CDD" id="cd07377">
    <property type="entry name" value="WHTH_GntR"/>
    <property type="match status" value="1"/>
</dbReference>
<dbReference type="GO" id="GO:0003700">
    <property type="term" value="F:DNA-binding transcription factor activity"/>
    <property type="evidence" value="ECO:0007669"/>
    <property type="project" value="InterPro"/>
</dbReference>
<dbReference type="InterPro" id="IPR000524">
    <property type="entry name" value="Tscrpt_reg_HTH_GntR"/>
</dbReference>
<feature type="domain" description="HTH gntR-type" evidence="4">
    <location>
        <begin position="9"/>
        <end position="77"/>
    </location>
</feature>
<evidence type="ECO:0000313" key="6">
    <source>
        <dbReference type="Proteomes" id="UP001239782"/>
    </source>
</evidence>
<dbReference type="Gene3D" id="6.10.250.1220">
    <property type="match status" value="1"/>
</dbReference>
<keyword evidence="3" id="KW-0804">Transcription</keyword>
<dbReference type="Gene3D" id="1.10.10.10">
    <property type="entry name" value="Winged helix-like DNA-binding domain superfamily/Winged helix DNA-binding domain"/>
    <property type="match status" value="1"/>
</dbReference>
<evidence type="ECO:0000256" key="2">
    <source>
        <dbReference type="ARBA" id="ARBA00023125"/>
    </source>
</evidence>
<protein>
    <submittedName>
        <fullName evidence="5">GntR family transcriptional regulator</fullName>
    </submittedName>
</protein>
<proteinExistence type="predicted"/>
<dbReference type="InterPro" id="IPR036388">
    <property type="entry name" value="WH-like_DNA-bd_sf"/>
</dbReference>
<evidence type="ECO:0000256" key="3">
    <source>
        <dbReference type="ARBA" id="ARBA00023163"/>
    </source>
</evidence>
<name>A0AA51RUJ0_9GAMM</name>
<reference evidence="5 6" key="1">
    <citation type="submission" date="2023-08" db="EMBL/GenBank/DDBJ databases">
        <title>Pleionea litopenaei sp. nov., isolated from stomach of juvenile Litopenaeus vannamei.</title>
        <authorList>
            <person name="Rho A.M."/>
            <person name="Hwang C.Y."/>
        </authorList>
    </citation>
    <scope>NUCLEOTIDE SEQUENCE [LARGE SCALE GENOMIC DNA]</scope>
    <source>
        <strain evidence="5 6">HL-JVS1</strain>
    </source>
</reference>
<dbReference type="InterPro" id="IPR036390">
    <property type="entry name" value="WH_DNA-bd_sf"/>
</dbReference>
<organism evidence="5 6">
    <name type="scientific">Pleionea litopenaei</name>
    <dbReference type="NCBI Taxonomy" id="3070815"/>
    <lineage>
        <taxon>Bacteria</taxon>
        <taxon>Pseudomonadati</taxon>
        <taxon>Pseudomonadota</taxon>
        <taxon>Gammaproteobacteria</taxon>
        <taxon>Oceanospirillales</taxon>
        <taxon>Pleioneaceae</taxon>
        <taxon>Pleionea</taxon>
    </lineage>
</organism>
<dbReference type="PANTHER" id="PTHR38445">
    <property type="entry name" value="HTH-TYPE TRANSCRIPTIONAL REPRESSOR YTRA"/>
    <property type="match status" value="1"/>
</dbReference>
<dbReference type="Pfam" id="PF00392">
    <property type="entry name" value="GntR"/>
    <property type="match status" value="1"/>
</dbReference>
<accession>A0AA51RUJ0</accession>
<evidence type="ECO:0000259" key="4">
    <source>
        <dbReference type="PROSITE" id="PS50949"/>
    </source>
</evidence>
<keyword evidence="1" id="KW-0805">Transcription regulation</keyword>
<gene>
    <name evidence="5" type="ORF">Q9312_02235</name>
</gene>
<dbReference type="Proteomes" id="UP001239782">
    <property type="component" value="Chromosome"/>
</dbReference>
<dbReference type="RefSeq" id="WP_309202908.1">
    <property type="nucleotide sequence ID" value="NZ_CP133548.1"/>
</dbReference>
<evidence type="ECO:0000313" key="5">
    <source>
        <dbReference type="EMBL" id="WMS87754.1"/>
    </source>
</evidence>
<dbReference type="AlphaFoldDB" id="A0AA51RUJ0"/>
<dbReference type="PROSITE" id="PS50949">
    <property type="entry name" value="HTH_GNTR"/>
    <property type="match status" value="1"/>
</dbReference>
<dbReference type="SMART" id="SM00345">
    <property type="entry name" value="HTH_GNTR"/>
    <property type="match status" value="1"/>
</dbReference>
<evidence type="ECO:0000256" key="1">
    <source>
        <dbReference type="ARBA" id="ARBA00023015"/>
    </source>
</evidence>
<keyword evidence="2" id="KW-0238">DNA-binding</keyword>
<dbReference type="EMBL" id="CP133548">
    <property type="protein sequence ID" value="WMS87754.1"/>
    <property type="molecule type" value="Genomic_DNA"/>
</dbReference>
<dbReference type="PANTHER" id="PTHR38445:SF10">
    <property type="entry name" value="GNTR-FAMILY TRANSCRIPTIONAL REGULATOR"/>
    <property type="match status" value="1"/>
</dbReference>
<dbReference type="GO" id="GO:0003677">
    <property type="term" value="F:DNA binding"/>
    <property type="evidence" value="ECO:0007669"/>
    <property type="project" value="UniProtKB-KW"/>
</dbReference>
<keyword evidence="6" id="KW-1185">Reference proteome</keyword>
<sequence>MQANWNDSQPIYRQLRDKVVASILDRELKEGDALPSVRQVSADFQLNPITVSKAYQELVDDDLVEKRRGVGMFVQEGAREKLLAKERHQFLTTEWPMILEKIERLGLDAKELFKRPSTGGES</sequence>
<dbReference type="KEGG" id="plei:Q9312_02235"/>